<gene>
    <name evidence="1" type="ORF">Poly59_14950</name>
</gene>
<organism evidence="1 2">
    <name type="scientific">Rubripirellula reticaptiva</name>
    <dbReference type="NCBI Taxonomy" id="2528013"/>
    <lineage>
        <taxon>Bacteria</taxon>
        <taxon>Pseudomonadati</taxon>
        <taxon>Planctomycetota</taxon>
        <taxon>Planctomycetia</taxon>
        <taxon>Pirellulales</taxon>
        <taxon>Pirellulaceae</taxon>
        <taxon>Rubripirellula</taxon>
    </lineage>
</organism>
<reference evidence="1 2" key="1">
    <citation type="submission" date="2019-02" db="EMBL/GenBank/DDBJ databases">
        <title>Deep-cultivation of Planctomycetes and their phenomic and genomic characterization uncovers novel biology.</title>
        <authorList>
            <person name="Wiegand S."/>
            <person name="Jogler M."/>
            <person name="Boedeker C."/>
            <person name="Pinto D."/>
            <person name="Vollmers J."/>
            <person name="Rivas-Marin E."/>
            <person name="Kohn T."/>
            <person name="Peeters S.H."/>
            <person name="Heuer A."/>
            <person name="Rast P."/>
            <person name="Oberbeckmann S."/>
            <person name="Bunk B."/>
            <person name="Jeske O."/>
            <person name="Meyerdierks A."/>
            <person name="Storesund J.E."/>
            <person name="Kallscheuer N."/>
            <person name="Luecker S."/>
            <person name="Lage O.M."/>
            <person name="Pohl T."/>
            <person name="Merkel B.J."/>
            <person name="Hornburger P."/>
            <person name="Mueller R.-W."/>
            <person name="Bruemmer F."/>
            <person name="Labrenz M."/>
            <person name="Spormann A.M."/>
            <person name="Op Den Camp H."/>
            <person name="Overmann J."/>
            <person name="Amann R."/>
            <person name="Jetten M.S.M."/>
            <person name="Mascher T."/>
            <person name="Medema M.H."/>
            <person name="Devos D.P."/>
            <person name="Kaster A.-K."/>
            <person name="Ovreas L."/>
            <person name="Rohde M."/>
            <person name="Galperin M.Y."/>
            <person name="Jogler C."/>
        </authorList>
    </citation>
    <scope>NUCLEOTIDE SEQUENCE [LARGE SCALE GENOMIC DNA]</scope>
    <source>
        <strain evidence="1 2">Poly59</strain>
    </source>
</reference>
<dbReference type="EMBL" id="SJPX01000002">
    <property type="protein sequence ID" value="TWU55198.1"/>
    <property type="molecule type" value="Genomic_DNA"/>
</dbReference>
<accession>A0A5C6F1H0</accession>
<proteinExistence type="predicted"/>
<dbReference type="PROSITE" id="PS51257">
    <property type="entry name" value="PROKAR_LIPOPROTEIN"/>
    <property type="match status" value="1"/>
</dbReference>
<evidence type="ECO:0000313" key="1">
    <source>
        <dbReference type="EMBL" id="TWU55198.1"/>
    </source>
</evidence>
<keyword evidence="2" id="KW-1185">Reference proteome</keyword>
<name>A0A5C6F1H0_9BACT</name>
<sequence>MKLKLTFDSTIGGIVLALAALILGGGCSMFPETRQRESVHNPFPQLKRVAILPFYNQSNEPTVDTNLVTEKYYAALQAVPGFEVLPVGVSKAQWLRYAMTYGEPTTGADFQSLAKLMGVEAVVVGSVTDFDAFYPPRMAMTVQWYAANDGFHTIPAGYGLPWGTDAEKQIPKRIAREAEFELARSQLATQTPTPAAVGVPSLPVESASGEYVGEFGTEFPADSADEYTGEYAAEFTEQYPGEFAGDGFVFDGDQFVNEEIAAPMPADWPDATDFIPDPPSPVRPTVIASTEPVLMHTKIYRGDDPYFTKRLADFVETGDDARSSGWQGYLKRSDDFISFCCQLHIMEMLESRGGADQSDLILRWPLSRY</sequence>
<protein>
    <submittedName>
        <fullName evidence="1">Uncharacterized protein</fullName>
    </submittedName>
</protein>
<dbReference type="Proteomes" id="UP000317977">
    <property type="component" value="Unassembled WGS sequence"/>
</dbReference>
<evidence type="ECO:0000313" key="2">
    <source>
        <dbReference type="Proteomes" id="UP000317977"/>
    </source>
</evidence>
<dbReference type="Gene3D" id="3.40.50.10610">
    <property type="entry name" value="ABC-type transport auxiliary lipoprotein component"/>
    <property type="match status" value="1"/>
</dbReference>
<comment type="caution">
    <text evidence="1">The sequence shown here is derived from an EMBL/GenBank/DDBJ whole genome shotgun (WGS) entry which is preliminary data.</text>
</comment>
<dbReference type="AlphaFoldDB" id="A0A5C6F1H0"/>